<dbReference type="PANTHER" id="PTHR46312">
    <property type="entry name" value="NACHT DOMAIN-CONTAINING PROTEIN"/>
    <property type="match status" value="1"/>
</dbReference>
<reference evidence="5" key="1">
    <citation type="submission" date="2021-10" db="EMBL/GenBank/DDBJ databases">
        <title>Tropical sea cucumber genome reveals ecological adaptation and Cuvierian tubules defense mechanism.</title>
        <authorList>
            <person name="Chen T."/>
        </authorList>
    </citation>
    <scope>NUCLEOTIDE SEQUENCE</scope>
    <source>
        <strain evidence="5">Nanhai2018</strain>
        <tissue evidence="5">Muscle</tissue>
    </source>
</reference>
<proteinExistence type="predicted"/>
<dbReference type="InterPro" id="IPR003599">
    <property type="entry name" value="Ig_sub"/>
</dbReference>
<dbReference type="Proteomes" id="UP001152320">
    <property type="component" value="Chromosome 5"/>
</dbReference>
<dbReference type="PANTHER" id="PTHR46312:SF2">
    <property type="entry name" value="NUCLEOTIDE-BINDING OLIGOMERIZATION DOMAIN-CONTAINING PROTEIN 2-LIKE"/>
    <property type="match status" value="1"/>
</dbReference>
<dbReference type="SUPFAM" id="SSF52540">
    <property type="entry name" value="P-loop containing nucleoside triphosphate hydrolases"/>
    <property type="match status" value="1"/>
</dbReference>
<evidence type="ECO:0000256" key="1">
    <source>
        <dbReference type="SAM" id="Phobius"/>
    </source>
</evidence>
<dbReference type="Pfam" id="PF05729">
    <property type="entry name" value="NACHT"/>
    <property type="match status" value="1"/>
</dbReference>
<protein>
    <submittedName>
        <fullName evidence="5">NLR family CARD domain-containing protein 4</fullName>
    </submittedName>
</protein>
<name>A0A9Q1H9W7_HOLLE</name>
<keyword evidence="1" id="KW-1133">Transmembrane helix</keyword>
<dbReference type="PROSITE" id="PS50837">
    <property type="entry name" value="NACHT"/>
    <property type="match status" value="1"/>
</dbReference>
<keyword evidence="2" id="KW-0732">Signal</keyword>
<keyword evidence="6" id="KW-1185">Reference proteome</keyword>
<feature type="transmembrane region" description="Helical" evidence="1">
    <location>
        <begin position="471"/>
        <end position="490"/>
    </location>
</feature>
<evidence type="ECO:0000259" key="3">
    <source>
        <dbReference type="PROSITE" id="PS50835"/>
    </source>
</evidence>
<dbReference type="Gene3D" id="3.40.50.300">
    <property type="entry name" value="P-loop containing nucleotide triphosphate hydrolases"/>
    <property type="match status" value="1"/>
</dbReference>
<feature type="domain" description="NACHT" evidence="4">
    <location>
        <begin position="600"/>
        <end position="723"/>
    </location>
</feature>
<dbReference type="OrthoDB" id="427518at2759"/>
<dbReference type="SMART" id="SM00409">
    <property type="entry name" value="IG"/>
    <property type="match status" value="2"/>
</dbReference>
<evidence type="ECO:0000313" key="5">
    <source>
        <dbReference type="EMBL" id="KAJ8041337.1"/>
    </source>
</evidence>
<accession>A0A9Q1H9W7</accession>
<dbReference type="AlphaFoldDB" id="A0A9Q1H9W7"/>
<dbReference type="Gene3D" id="2.60.40.10">
    <property type="entry name" value="Immunoglobulins"/>
    <property type="match status" value="2"/>
</dbReference>
<organism evidence="5 6">
    <name type="scientific">Holothuria leucospilota</name>
    <name type="common">Black long sea cucumber</name>
    <name type="synonym">Mertensiothuria leucospilota</name>
    <dbReference type="NCBI Taxonomy" id="206669"/>
    <lineage>
        <taxon>Eukaryota</taxon>
        <taxon>Metazoa</taxon>
        <taxon>Echinodermata</taxon>
        <taxon>Eleutherozoa</taxon>
        <taxon>Echinozoa</taxon>
        <taxon>Holothuroidea</taxon>
        <taxon>Aspidochirotacea</taxon>
        <taxon>Aspidochirotida</taxon>
        <taxon>Holothuriidae</taxon>
        <taxon>Holothuria</taxon>
    </lineage>
</organism>
<feature type="chain" id="PRO_5040346557" evidence="2">
    <location>
        <begin position="19"/>
        <end position="1029"/>
    </location>
</feature>
<feature type="domain" description="Ig-like" evidence="3">
    <location>
        <begin position="349"/>
        <end position="451"/>
    </location>
</feature>
<dbReference type="PROSITE" id="PS50835">
    <property type="entry name" value="IG_LIKE"/>
    <property type="match status" value="1"/>
</dbReference>
<dbReference type="SUPFAM" id="SSF48726">
    <property type="entry name" value="Immunoglobulin"/>
    <property type="match status" value="2"/>
</dbReference>
<dbReference type="InterPro" id="IPR027417">
    <property type="entry name" value="P-loop_NTPase"/>
</dbReference>
<evidence type="ECO:0000256" key="2">
    <source>
        <dbReference type="SAM" id="SignalP"/>
    </source>
</evidence>
<sequence>MYFMVPTILIVWLSQCTSDLQEGCESPQYLELGERETLQCYFREGFLGVFWYESKDFANDEPVLSYKDSTITGAGYKSGELSIWPNGSLIINNVSIAHDHDYTAIKLDTLDDDPFPHTVNVITTVTPKQPFPVITECGNEHQFCLRSLHASSEISCSVDDARPMLELHWFERTTTADKKIFTETNVTSEGNLIYTSRITTKSNFNEDVWLKLIVCKVISSPPLLQRMESMILVQRNDRTLPSSTPVLKYFEKNTKSILLCTDKNILFLVWSKIRSPRDFQNIAYAIFADYNVLEVLSEYFKLDSTGSLVISQVQVQHEGLYNCVHGDGVHEDVKTYEVVVYVSPDSVYPVVDECGDEDSCFLQVDFAGNLTCLVKGIRPEVDLEWTVVDKSLSGSITFENKEKLIKDNGGTFDVSLKTTYHTNVGYQNNITVQCRVSGKHTELFDLRRNINLLFRTGNVLPVDESKPRMKLWLLVLVVLILLFIIGVVIWKSRDIRRYMDTRLKKTECDEESFNLQTTPFLSPNQDWSAKRRTFINELKRKYENLCAKVLPIPYISDISFRVDEVFINSGIEFLPSSGHDSWERLESYKSMFQDSQVQSKRIIIEGFPGYGKSTLLLQIAYDWYHQASGSPLDDVEILILLPLRNIGSMMSLFQAIKKLLLPIDTQLSESDIRNIVQSCSSVVILLDGYDEYPDKDSIVETDVQNIIEMNLLQECKVILTTRPPHLPKNLSSNTKRLRLLGFDENSRLKYILKSVTKNQDDAQKIEERLKTFPILKDLCESPLFFAMFAHVPIQTGKTKDVQFNSVTIYFRYIVTCFHTHMQNKTKGKKWRAKYQQFESNHNSLNNVAFENLSKIEHEFVSGKEKLIEKFGKDFYEFYVRIGILREEEVITTSDRSPVVQNKTEVRFYHRLFHEWYAAHFLASNIVSTENTKLLTKHPVAEFPDVYRFACGLDRGAANKIIKYLDNTGSKNFKLLCLVERDGEVDNLIKILGKECAEDVCIRNDDNILKQKSTLQLIKIASHHKASHIF</sequence>
<keyword evidence="1" id="KW-0812">Transmembrane</keyword>
<evidence type="ECO:0000313" key="6">
    <source>
        <dbReference type="Proteomes" id="UP001152320"/>
    </source>
</evidence>
<evidence type="ECO:0000259" key="4">
    <source>
        <dbReference type="PROSITE" id="PS50837"/>
    </source>
</evidence>
<dbReference type="InterPro" id="IPR007111">
    <property type="entry name" value="NACHT_NTPase"/>
</dbReference>
<dbReference type="InterPro" id="IPR013783">
    <property type="entry name" value="Ig-like_fold"/>
</dbReference>
<dbReference type="InterPro" id="IPR036179">
    <property type="entry name" value="Ig-like_dom_sf"/>
</dbReference>
<dbReference type="EMBL" id="JAIZAY010000005">
    <property type="protein sequence ID" value="KAJ8041337.1"/>
    <property type="molecule type" value="Genomic_DNA"/>
</dbReference>
<gene>
    <name evidence="5" type="ORF">HOLleu_12131</name>
</gene>
<feature type="signal peptide" evidence="2">
    <location>
        <begin position="1"/>
        <end position="18"/>
    </location>
</feature>
<comment type="caution">
    <text evidence="5">The sequence shown here is derived from an EMBL/GenBank/DDBJ whole genome shotgun (WGS) entry which is preliminary data.</text>
</comment>
<keyword evidence="1" id="KW-0472">Membrane</keyword>
<dbReference type="InterPro" id="IPR007110">
    <property type="entry name" value="Ig-like_dom"/>
</dbReference>